<evidence type="ECO:0000313" key="1">
    <source>
        <dbReference type="EMBL" id="OBV36734.1"/>
    </source>
</evidence>
<accession>A0A1A7BVE4</accession>
<keyword evidence="2" id="KW-1185">Reference proteome</keyword>
<organism evidence="1 2">
    <name type="scientific">Janthinobacterium psychrotolerans</name>
    <dbReference type="NCBI Taxonomy" id="1747903"/>
    <lineage>
        <taxon>Bacteria</taxon>
        <taxon>Pseudomonadati</taxon>
        <taxon>Pseudomonadota</taxon>
        <taxon>Betaproteobacteria</taxon>
        <taxon>Burkholderiales</taxon>
        <taxon>Oxalobacteraceae</taxon>
        <taxon>Janthinobacterium</taxon>
    </lineage>
</organism>
<protein>
    <submittedName>
        <fullName evidence="1">Uncharacterized protein</fullName>
    </submittedName>
</protein>
<evidence type="ECO:0000313" key="2">
    <source>
        <dbReference type="Proteomes" id="UP000092713"/>
    </source>
</evidence>
<sequence length="66" mass="7127">MTVEPWDSDVELEVQERAREIEAVGGALLNNARTLVGIHFDSAFQNDPAVIAAVFQGLVALHGPIK</sequence>
<proteinExistence type="predicted"/>
<dbReference type="AlphaFoldDB" id="A0A1A7BVE4"/>
<name>A0A1A7BVE4_9BURK</name>
<dbReference type="Proteomes" id="UP000092713">
    <property type="component" value="Unassembled WGS sequence"/>
</dbReference>
<reference evidence="1 2" key="1">
    <citation type="submission" date="2016-04" db="EMBL/GenBank/DDBJ databases">
        <title>Draft genome sequence of Janthinobacterium psychrotolerans sp. nov., isolated from freshwater sediments in Denmark.</title>
        <authorList>
            <person name="Gong X."/>
            <person name="Skrivergaard S."/>
            <person name="Korsgaard B.S."/>
            <person name="Schreiber L."/>
            <person name="Marshall I.P."/>
            <person name="Finster K."/>
            <person name="Schramm A."/>
        </authorList>
    </citation>
    <scope>NUCLEOTIDE SEQUENCE [LARGE SCALE GENOMIC DNA]</scope>
    <source>
        <strain evidence="1 2">S3-2</strain>
    </source>
</reference>
<comment type="caution">
    <text evidence="1">The sequence shown here is derived from an EMBL/GenBank/DDBJ whole genome shotgun (WGS) entry which is preliminary data.</text>
</comment>
<gene>
    <name evidence="1" type="ORF">ASR47_1001207</name>
</gene>
<dbReference type="EMBL" id="LOCQ01000062">
    <property type="protein sequence ID" value="OBV36734.1"/>
    <property type="molecule type" value="Genomic_DNA"/>
</dbReference>
<dbReference type="RefSeq" id="WP_065310521.1">
    <property type="nucleotide sequence ID" value="NZ_LOCQ01000062.1"/>
</dbReference>